<keyword evidence="3" id="KW-1185">Reference proteome</keyword>
<dbReference type="GO" id="GO:0003964">
    <property type="term" value="F:RNA-directed DNA polymerase activity"/>
    <property type="evidence" value="ECO:0007669"/>
    <property type="project" value="UniProtKB-KW"/>
</dbReference>
<keyword evidence="2" id="KW-0548">Nucleotidyltransferase</keyword>
<dbReference type="Pfam" id="PF13456">
    <property type="entry name" value="RVT_3"/>
    <property type="match status" value="1"/>
</dbReference>
<evidence type="ECO:0000313" key="3">
    <source>
        <dbReference type="Proteomes" id="UP001151760"/>
    </source>
</evidence>
<dbReference type="PANTHER" id="PTHR48475">
    <property type="entry name" value="RIBONUCLEASE H"/>
    <property type="match status" value="1"/>
</dbReference>
<comment type="caution">
    <text evidence="2">The sequence shown here is derived from an EMBL/GenBank/DDBJ whole genome shotgun (WGS) entry which is preliminary data.</text>
</comment>
<dbReference type="PANTHER" id="PTHR48475:SF2">
    <property type="entry name" value="RIBONUCLEASE H"/>
    <property type="match status" value="1"/>
</dbReference>
<dbReference type="InterPro" id="IPR002156">
    <property type="entry name" value="RNaseH_domain"/>
</dbReference>
<dbReference type="Gene3D" id="3.30.420.10">
    <property type="entry name" value="Ribonuclease H-like superfamily/Ribonuclease H"/>
    <property type="match status" value="1"/>
</dbReference>
<dbReference type="InterPro" id="IPR036397">
    <property type="entry name" value="RNaseH_sf"/>
</dbReference>
<dbReference type="InterPro" id="IPR012337">
    <property type="entry name" value="RNaseH-like_sf"/>
</dbReference>
<organism evidence="2 3">
    <name type="scientific">Tanacetum coccineum</name>
    <dbReference type="NCBI Taxonomy" id="301880"/>
    <lineage>
        <taxon>Eukaryota</taxon>
        <taxon>Viridiplantae</taxon>
        <taxon>Streptophyta</taxon>
        <taxon>Embryophyta</taxon>
        <taxon>Tracheophyta</taxon>
        <taxon>Spermatophyta</taxon>
        <taxon>Magnoliopsida</taxon>
        <taxon>eudicotyledons</taxon>
        <taxon>Gunneridae</taxon>
        <taxon>Pentapetalae</taxon>
        <taxon>asterids</taxon>
        <taxon>campanulids</taxon>
        <taxon>Asterales</taxon>
        <taxon>Asteraceae</taxon>
        <taxon>Asteroideae</taxon>
        <taxon>Anthemideae</taxon>
        <taxon>Anthemidinae</taxon>
        <taxon>Tanacetum</taxon>
    </lineage>
</organism>
<evidence type="ECO:0000313" key="2">
    <source>
        <dbReference type="EMBL" id="GJT89161.1"/>
    </source>
</evidence>
<reference evidence="2" key="2">
    <citation type="submission" date="2022-01" db="EMBL/GenBank/DDBJ databases">
        <authorList>
            <person name="Yamashiro T."/>
            <person name="Shiraishi A."/>
            <person name="Satake H."/>
            <person name="Nakayama K."/>
        </authorList>
    </citation>
    <scope>NUCLEOTIDE SEQUENCE</scope>
</reference>
<accession>A0ABQ5HMU0</accession>
<evidence type="ECO:0000259" key="1">
    <source>
        <dbReference type="Pfam" id="PF13456"/>
    </source>
</evidence>
<sequence>MMNVLHIEVKVDSKLVASQINGMYEASNDSMIKYLAKAREHISEFKTFSIENIPRGSNQKADVLSKLATVPFHNLTKEILVEVLSERSTEVQEVQTIVEEEGDNWMTPIIKYLEEGVVPSDNTRHKPLRAKMPKHMESGSIKKVSDPMMRCEGLLGKYFIREIHIGSSCGMHEGPIAGMGEWDIALSIDSCQRGAKFVVVAIDYFTKWVEQSRWFQITCKEIIRFRAGQTS</sequence>
<dbReference type="Proteomes" id="UP001151760">
    <property type="component" value="Unassembled WGS sequence"/>
</dbReference>
<keyword evidence="2" id="KW-0808">Transferase</keyword>
<protein>
    <submittedName>
        <fullName evidence="2">Reverse transcriptase domain-containing protein</fullName>
    </submittedName>
</protein>
<dbReference type="EMBL" id="BQNB010019796">
    <property type="protein sequence ID" value="GJT89161.1"/>
    <property type="molecule type" value="Genomic_DNA"/>
</dbReference>
<gene>
    <name evidence="2" type="ORF">Tco_1070878</name>
</gene>
<feature type="domain" description="RNase H type-1" evidence="1">
    <location>
        <begin position="5"/>
        <end position="67"/>
    </location>
</feature>
<reference evidence="2" key="1">
    <citation type="journal article" date="2022" name="Int. J. Mol. Sci.">
        <title>Draft Genome of Tanacetum Coccineum: Genomic Comparison of Closely Related Tanacetum-Family Plants.</title>
        <authorList>
            <person name="Yamashiro T."/>
            <person name="Shiraishi A."/>
            <person name="Nakayama K."/>
            <person name="Satake H."/>
        </authorList>
    </citation>
    <scope>NUCLEOTIDE SEQUENCE</scope>
</reference>
<dbReference type="SUPFAM" id="SSF53098">
    <property type="entry name" value="Ribonuclease H-like"/>
    <property type="match status" value="1"/>
</dbReference>
<proteinExistence type="predicted"/>
<name>A0ABQ5HMU0_9ASTR</name>
<keyword evidence="2" id="KW-0695">RNA-directed DNA polymerase</keyword>